<evidence type="ECO:0000313" key="2">
    <source>
        <dbReference type="EMBL" id="RUM96282.1"/>
    </source>
</evidence>
<feature type="transmembrane region" description="Helical" evidence="1">
    <location>
        <begin position="71"/>
        <end position="88"/>
    </location>
</feature>
<proteinExistence type="predicted"/>
<evidence type="ECO:0000256" key="1">
    <source>
        <dbReference type="SAM" id="Phobius"/>
    </source>
</evidence>
<comment type="caution">
    <text evidence="2">The sequence shown here is derived from an EMBL/GenBank/DDBJ whole genome shotgun (WGS) entry which is preliminary data.</text>
</comment>
<name>A0A432V2J6_9HYPH</name>
<dbReference type="AlphaFoldDB" id="A0A432V2J6"/>
<accession>A0A432V2J6</accession>
<keyword evidence="1" id="KW-0472">Membrane</keyword>
<sequence>MRLALLLTIGYIIVLAKFSGFANFNLNISRVYDFRDAAAESIPSFFAYISTVFSKIVIPIGIVISLMTRKYITTFLMIVSSILLFGFISHRGVLIYPFISAGIYIVLAKSPQFSRVLIVLMIIFLIGFIDAAMYFMVGAGSIWGWFVDIIVRRGLMLPALLDFNHIEFFWDNPRYYWSASRLTMGMIPSPYELPPANLIGKEFFQNPATSANTGFIGNGFAQAGFWGMIAYSICVGLVIAFLDAYGRYLGLPLVAAMLSVQMMTMFTGTDFLTMFLTHGMLASLVVLMVMGSPSERRQRKRPPITDPAPIMS</sequence>
<feature type="transmembrane region" description="Helical" evidence="1">
    <location>
        <begin position="94"/>
        <end position="110"/>
    </location>
</feature>
<keyword evidence="1" id="KW-0812">Transmembrane</keyword>
<protein>
    <recommendedName>
        <fullName evidence="4">Oligosaccharide repeat unit polymerase</fullName>
    </recommendedName>
</protein>
<gene>
    <name evidence="2" type="ORF">EET67_19155</name>
</gene>
<keyword evidence="1" id="KW-1133">Transmembrane helix</keyword>
<feature type="transmembrane region" description="Helical" evidence="1">
    <location>
        <begin position="117"/>
        <end position="146"/>
    </location>
</feature>
<dbReference type="Proteomes" id="UP000281647">
    <property type="component" value="Unassembled WGS sequence"/>
</dbReference>
<evidence type="ECO:0008006" key="4">
    <source>
        <dbReference type="Google" id="ProtNLM"/>
    </source>
</evidence>
<organism evidence="2 3">
    <name type="scientific">Borborobacter arsenicus</name>
    <dbReference type="NCBI Taxonomy" id="1851146"/>
    <lineage>
        <taxon>Bacteria</taxon>
        <taxon>Pseudomonadati</taxon>
        <taxon>Pseudomonadota</taxon>
        <taxon>Alphaproteobacteria</taxon>
        <taxon>Hyphomicrobiales</taxon>
        <taxon>Phyllobacteriaceae</taxon>
        <taxon>Borborobacter</taxon>
    </lineage>
</organism>
<feature type="transmembrane region" description="Helical" evidence="1">
    <location>
        <begin position="223"/>
        <end position="242"/>
    </location>
</feature>
<keyword evidence="3" id="KW-1185">Reference proteome</keyword>
<feature type="transmembrane region" description="Helical" evidence="1">
    <location>
        <begin position="249"/>
        <end position="266"/>
    </location>
</feature>
<dbReference type="EMBL" id="RKST01000021">
    <property type="protein sequence ID" value="RUM96282.1"/>
    <property type="molecule type" value="Genomic_DNA"/>
</dbReference>
<feature type="transmembrane region" description="Helical" evidence="1">
    <location>
        <begin position="272"/>
        <end position="291"/>
    </location>
</feature>
<reference evidence="2 3" key="1">
    <citation type="submission" date="2018-11" db="EMBL/GenBank/DDBJ databases">
        <title>Pseudaminobacter arsenicus sp. nov., an arsenic-resistant bacterium isolated from arsenic-rich aquifers.</title>
        <authorList>
            <person name="Mu Y."/>
        </authorList>
    </citation>
    <scope>NUCLEOTIDE SEQUENCE [LARGE SCALE GENOMIC DNA]</scope>
    <source>
        <strain evidence="2 3">CB3</strain>
    </source>
</reference>
<feature type="transmembrane region" description="Helical" evidence="1">
    <location>
        <begin position="44"/>
        <end position="64"/>
    </location>
</feature>
<evidence type="ECO:0000313" key="3">
    <source>
        <dbReference type="Proteomes" id="UP000281647"/>
    </source>
</evidence>